<dbReference type="PANTHER" id="PTHR45948:SF2">
    <property type="entry name" value="DUAL SPECIFICITY PROTEIN PHOSPHATASE"/>
    <property type="match status" value="1"/>
</dbReference>
<evidence type="ECO:0000256" key="5">
    <source>
        <dbReference type="ARBA" id="ARBA00048336"/>
    </source>
</evidence>
<dbReference type="PROSITE" id="PS50054">
    <property type="entry name" value="TYR_PHOSPHATASE_DUAL"/>
    <property type="match status" value="1"/>
</dbReference>
<evidence type="ECO:0000259" key="7">
    <source>
        <dbReference type="PROSITE" id="PS50054"/>
    </source>
</evidence>
<accession>A0A813PDM0</accession>
<dbReference type="Gene3D" id="3.90.190.10">
    <property type="entry name" value="Protein tyrosine phosphatase superfamily"/>
    <property type="match status" value="1"/>
</dbReference>
<dbReference type="EMBL" id="CAJNOL010000021">
    <property type="protein sequence ID" value="CAF0753447.1"/>
    <property type="molecule type" value="Genomic_DNA"/>
</dbReference>
<reference evidence="9" key="1">
    <citation type="submission" date="2021-02" db="EMBL/GenBank/DDBJ databases">
        <authorList>
            <person name="Nowell W R."/>
        </authorList>
    </citation>
    <scope>NUCLEOTIDE SEQUENCE</scope>
</reference>
<dbReference type="SMART" id="SM00404">
    <property type="entry name" value="PTPc_motif"/>
    <property type="match status" value="1"/>
</dbReference>
<comment type="catalytic activity">
    <reaction evidence="5">
        <text>O-phospho-L-threonyl-[protein] + H2O = L-threonyl-[protein] + phosphate</text>
        <dbReference type="Rhea" id="RHEA:47004"/>
        <dbReference type="Rhea" id="RHEA-COMP:11060"/>
        <dbReference type="Rhea" id="RHEA-COMP:11605"/>
        <dbReference type="ChEBI" id="CHEBI:15377"/>
        <dbReference type="ChEBI" id="CHEBI:30013"/>
        <dbReference type="ChEBI" id="CHEBI:43474"/>
        <dbReference type="ChEBI" id="CHEBI:61977"/>
        <dbReference type="EC" id="3.1.3.16"/>
    </reaction>
</comment>
<comment type="caution">
    <text evidence="9">The sequence shown here is derived from an EMBL/GenBank/DDBJ whole genome shotgun (WGS) entry which is preliminary data.</text>
</comment>
<dbReference type="SUPFAM" id="SSF52799">
    <property type="entry name" value="(Phosphotyrosine protein) phosphatases II"/>
    <property type="match status" value="1"/>
</dbReference>
<sequence>MPFSQRYLDRKVDNKLPAVNMGGEMSLVLPHLYLGSLKDRTNSALMMKNKVKRILCIIDVPNIIVDKEEHKPTHILNIPAADVQEQDLAQYFEKCIEFIHQARIEHENILVHCQAGVSRSATIVLAYIMTIGDYDVEKALQIVKGARGYIHPNPGFLTQLKKYYTNDVKKNWYRLIRRYPTYAFDDDEIFVKFSLHIYWQQFEPAFIAEPVYWSIPLRTDDDLRMCEENERAYKQMINGDVSLKQHSYDDLNTNVIEQNTPSIAEQVIDNCQEQRLKRTTTNNEEKPSTSIIVDEQQILSHDKQVEKTGVVPSTTKHYHGSKNKSTSSKTIRRSHTMRSK</sequence>
<comment type="catalytic activity">
    <reaction evidence="4">
        <text>O-phospho-L-seryl-[protein] + H2O = L-seryl-[protein] + phosphate</text>
        <dbReference type="Rhea" id="RHEA:20629"/>
        <dbReference type="Rhea" id="RHEA-COMP:9863"/>
        <dbReference type="Rhea" id="RHEA-COMP:11604"/>
        <dbReference type="ChEBI" id="CHEBI:15377"/>
        <dbReference type="ChEBI" id="CHEBI:29999"/>
        <dbReference type="ChEBI" id="CHEBI:43474"/>
        <dbReference type="ChEBI" id="CHEBI:83421"/>
        <dbReference type="EC" id="3.1.3.16"/>
    </reaction>
</comment>
<keyword evidence="10" id="KW-1185">Reference proteome</keyword>
<dbReference type="GO" id="GO:0004722">
    <property type="term" value="F:protein serine/threonine phosphatase activity"/>
    <property type="evidence" value="ECO:0007669"/>
    <property type="project" value="UniProtKB-EC"/>
</dbReference>
<keyword evidence="3" id="KW-0904">Protein phosphatase</keyword>
<evidence type="ECO:0000259" key="8">
    <source>
        <dbReference type="PROSITE" id="PS50056"/>
    </source>
</evidence>
<keyword evidence="2" id="KW-0378">Hydrolase</keyword>
<dbReference type="Pfam" id="PF00782">
    <property type="entry name" value="DSPc"/>
    <property type="match status" value="1"/>
</dbReference>
<dbReference type="AlphaFoldDB" id="A0A813PDM0"/>
<feature type="region of interest" description="Disordered" evidence="6">
    <location>
        <begin position="303"/>
        <end position="340"/>
    </location>
</feature>
<feature type="domain" description="Tyrosine-protein phosphatase" evidence="7">
    <location>
        <begin position="24"/>
        <end position="169"/>
    </location>
</feature>
<evidence type="ECO:0000313" key="9">
    <source>
        <dbReference type="EMBL" id="CAF0753447.1"/>
    </source>
</evidence>
<dbReference type="PROSITE" id="PS00383">
    <property type="entry name" value="TYR_PHOSPHATASE_1"/>
    <property type="match status" value="1"/>
</dbReference>
<dbReference type="GO" id="GO:0005829">
    <property type="term" value="C:cytosol"/>
    <property type="evidence" value="ECO:0007669"/>
    <property type="project" value="TreeGrafter"/>
</dbReference>
<evidence type="ECO:0008006" key="11">
    <source>
        <dbReference type="Google" id="ProtNLM"/>
    </source>
</evidence>
<comment type="similarity">
    <text evidence="1">Belongs to the protein-tyrosine phosphatase family. Non-receptor class dual specificity subfamily.</text>
</comment>
<dbReference type="CDD" id="cd14498">
    <property type="entry name" value="DSP"/>
    <property type="match status" value="1"/>
</dbReference>
<dbReference type="PANTHER" id="PTHR45948">
    <property type="entry name" value="DUAL SPECIFICITY PROTEIN PHOSPHATASE DDB_G0269404-RELATED"/>
    <property type="match status" value="1"/>
</dbReference>
<dbReference type="InterPro" id="IPR000340">
    <property type="entry name" value="Dual-sp_phosphatase_cat-dom"/>
</dbReference>
<evidence type="ECO:0000256" key="6">
    <source>
        <dbReference type="SAM" id="MobiDB-lite"/>
    </source>
</evidence>
<evidence type="ECO:0000256" key="2">
    <source>
        <dbReference type="ARBA" id="ARBA00022801"/>
    </source>
</evidence>
<dbReference type="InterPro" id="IPR016130">
    <property type="entry name" value="Tyr_Pase_AS"/>
</dbReference>
<gene>
    <name evidence="9" type="ORF">JXQ802_LOCUS1814</name>
</gene>
<organism evidence="9 10">
    <name type="scientific">Rotaria sordida</name>
    <dbReference type="NCBI Taxonomy" id="392033"/>
    <lineage>
        <taxon>Eukaryota</taxon>
        <taxon>Metazoa</taxon>
        <taxon>Spiralia</taxon>
        <taxon>Gnathifera</taxon>
        <taxon>Rotifera</taxon>
        <taxon>Eurotatoria</taxon>
        <taxon>Bdelloidea</taxon>
        <taxon>Philodinida</taxon>
        <taxon>Philodinidae</taxon>
        <taxon>Rotaria</taxon>
    </lineage>
</organism>
<evidence type="ECO:0000256" key="4">
    <source>
        <dbReference type="ARBA" id="ARBA00047761"/>
    </source>
</evidence>
<name>A0A813PDM0_9BILA</name>
<dbReference type="Proteomes" id="UP000663870">
    <property type="component" value="Unassembled WGS sequence"/>
</dbReference>
<evidence type="ECO:0000256" key="1">
    <source>
        <dbReference type="ARBA" id="ARBA00008601"/>
    </source>
</evidence>
<dbReference type="SMART" id="SM00195">
    <property type="entry name" value="DSPc"/>
    <property type="match status" value="1"/>
</dbReference>
<dbReference type="PROSITE" id="PS50056">
    <property type="entry name" value="TYR_PHOSPHATASE_2"/>
    <property type="match status" value="1"/>
</dbReference>
<feature type="compositionally biased region" description="Basic residues" evidence="6">
    <location>
        <begin position="330"/>
        <end position="340"/>
    </location>
</feature>
<proteinExistence type="inferred from homology"/>
<dbReference type="InterPro" id="IPR029021">
    <property type="entry name" value="Prot-tyrosine_phosphatase-like"/>
</dbReference>
<evidence type="ECO:0000256" key="3">
    <source>
        <dbReference type="ARBA" id="ARBA00022912"/>
    </source>
</evidence>
<dbReference type="InterPro" id="IPR000387">
    <property type="entry name" value="Tyr_Pase_dom"/>
</dbReference>
<evidence type="ECO:0000313" key="10">
    <source>
        <dbReference type="Proteomes" id="UP000663870"/>
    </source>
</evidence>
<protein>
    <recommendedName>
        <fullName evidence="11">Protein-tyrosine-phosphatase</fullName>
    </recommendedName>
</protein>
<dbReference type="GO" id="GO:0004725">
    <property type="term" value="F:protein tyrosine phosphatase activity"/>
    <property type="evidence" value="ECO:0007669"/>
    <property type="project" value="TreeGrafter"/>
</dbReference>
<dbReference type="InterPro" id="IPR003595">
    <property type="entry name" value="Tyr_Pase_cat"/>
</dbReference>
<dbReference type="InterPro" id="IPR020422">
    <property type="entry name" value="TYR_PHOSPHATASE_DUAL_dom"/>
</dbReference>
<feature type="domain" description="Tyrosine specific protein phosphatases" evidence="8">
    <location>
        <begin position="90"/>
        <end position="147"/>
    </location>
</feature>
<dbReference type="GO" id="GO:0007165">
    <property type="term" value="P:signal transduction"/>
    <property type="evidence" value="ECO:0007669"/>
    <property type="project" value="TreeGrafter"/>
</dbReference>